<dbReference type="KEGG" id="dpf:ON006_23545"/>
<sequence length="196" mass="20401">MIIYGAGGHAKVVCSILADCDRKVTAILDDNPNATFNGMPTAGGYQPHFDTNELIIIAIGDNTTRKTIAQHIVHSFGNVIHPSAVIASDTVLGNGLVIVHRAVVQTGTILGNHIIVNTGAIIDHDCILGDFVHVAPGAVVCGNVRIGENTLIGAGSTILPNLEIGKNCIIGAGSVITRSIPDCATVWGNPGRIIRF</sequence>
<feature type="binding site" evidence="3">
    <location>
        <position position="133"/>
    </location>
    <ligand>
        <name>acetyl-CoA</name>
        <dbReference type="ChEBI" id="CHEBI:57288"/>
    </ligand>
</feature>
<evidence type="ECO:0000256" key="3">
    <source>
        <dbReference type="PIRSR" id="PIRSR620019-2"/>
    </source>
</evidence>
<evidence type="ECO:0000313" key="6">
    <source>
        <dbReference type="Proteomes" id="UP001164653"/>
    </source>
</evidence>
<dbReference type="InterPro" id="IPR020019">
    <property type="entry name" value="AcTrfase_PglD-like"/>
</dbReference>
<feature type="site" description="Increases basicity of active site His" evidence="2">
    <location>
        <position position="125"/>
    </location>
</feature>
<feature type="active site" description="Proton acceptor" evidence="2">
    <location>
        <position position="124"/>
    </location>
</feature>
<reference evidence="5" key="1">
    <citation type="submission" date="2022-11" db="EMBL/GenBank/DDBJ databases">
        <title>Dyadobacter pollutisoli sp. nov., isolated from plastic dumped soil.</title>
        <authorList>
            <person name="Kim J.M."/>
            <person name="Kim K.R."/>
            <person name="Lee J.K."/>
            <person name="Hao L."/>
            <person name="Jeon C.O."/>
        </authorList>
    </citation>
    <scope>NUCLEOTIDE SEQUENCE</scope>
    <source>
        <strain evidence="5">U1</strain>
    </source>
</reference>
<evidence type="ECO:0000256" key="1">
    <source>
        <dbReference type="ARBA" id="ARBA00007274"/>
    </source>
</evidence>
<dbReference type="Proteomes" id="UP001164653">
    <property type="component" value="Chromosome"/>
</dbReference>
<dbReference type="CDD" id="cd03360">
    <property type="entry name" value="LbH_AT_putative"/>
    <property type="match status" value="1"/>
</dbReference>
<protein>
    <submittedName>
        <fullName evidence="5">Acetyltransferase</fullName>
    </submittedName>
</protein>
<dbReference type="InterPro" id="IPR001451">
    <property type="entry name" value="Hexapep"/>
</dbReference>
<dbReference type="NCBIfam" id="TIGR03570">
    <property type="entry name" value="NeuD_NnaD"/>
    <property type="match status" value="1"/>
</dbReference>
<organism evidence="5 6">
    <name type="scientific">Dyadobacter pollutisoli</name>
    <dbReference type="NCBI Taxonomy" id="2910158"/>
    <lineage>
        <taxon>Bacteria</taxon>
        <taxon>Pseudomonadati</taxon>
        <taxon>Bacteroidota</taxon>
        <taxon>Cytophagia</taxon>
        <taxon>Cytophagales</taxon>
        <taxon>Spirosomataceae</taxon>
        <taxon>Dyadobacter</taxon>
    </lineage>
</organism>
<feature type="domain" description="PglD N-terminal" evidence="4">
    <location>
        <begin position="2"/>
        <end position="71"/>
    </location>
</feature>
<dbReference type="Gene3D" id="2.160.10.10">
    <property type="entry name" value="Hexapeptide repeat proteins"/>
    <property type="match status" value="1"/>
</dbReference>
<dbReference type="PANTHER" id="PTHR43300:SF7">
    <property type="entry name" value="UDP-N-ACETYLBACILLOSAMINE N-ACETYLTRANSFERASE"/>
    <property type="match status" value="1"/>
</dbReference>
<dbReference type="InterPro" id="IPR050179">
    <property type="entry name" value="Trans_hexapeptide_repeat"/>
</dbReference>
<accession>A0A9E8NAA8</accession>
<keyword evidence="6" id="KW-1185">Reference proteome</keyword>
<proteinExistence type="inferred from homology"/>
<dbReference type="AlphaFoldDB" id="A0A9E8NAA8"/>
<evidence type="ECO:0000256" key="2">
    <source>
        <dbReference type="PIRSR" id="PIRSR620019-1"/>
    </source>
</evidence>
<evidence type="ECO:0000313" key="5">
    <source>
        <dbReference type="EMBL" id="WAC10704.1"/>
    </source>
</evidence>
<feature type="binding site" evidence="3">
    <location>
        <position position="60"/>
    </location>
    <ligand>
        <name>substrate</name>
    </ligand>
</feature>
<dbReference type="EMBL" id="CP112998">
    <property type="protein sequence ID" value="WAC10704.1"/>
    <property type="molecule type" value="Genomic_DNA"/>
</dbReference>
<dbReference type="SUPFAM" id="SSF51161">
    <property type="entry name" value="Trimeric LpxA-like enzymes"/>
    <property type="match status" value="1"/>
</dbReference>
<evidence type="ECO:0000259" key="4">
    <source>
        <dbReference type="Pfam" id="PF17836"/>
    </source>
</evidence>
<name>A0A9E8NAA8_9BACT</name>
<dbReference type="InterPro" id="IPR041561">
    <property type="entry name" value="PglD_N"/>
</dbReference>
<dbReference type="Pfam" id="PF17836">
    <property type="entry name" value="PglD_N"/>
    <property type="match status" value="1"/>
</dbReference>
<dbReference type="Pfam" id="PF00132">
    <property type="entry name" value="Hexapep"/>
    <property type="match status" value="1"/>
</dbReference>
<dbReference type="InterPro" id="IPR011004">
    <property type="entry name" value="Trimer_LpxA-like_sf"/>
</dbReference>
<dbReference type="Gene3D" id="3.40.50.20">
    <property type="match status" value="1"/>
</dbReference>
<gene>
    <name evidence="5" type="ORF">ON006_23545</name>
</gene>
<comment type="similarity">
    <text evidence="1">Belongs to the transferase hexapeptide repeat family.</text>
</comment>
<dbReference type="RefSeq" id="WP_244822470.1">
    <property type="nucleotide sequence ID" value="NZ_CP112998.1"/>
</dbReference>
<dbReference type="PANTHER" id="PTHR43300">
    <property type="entry name" value="ACETYLTRANSFERASE"/>
    <property type="match status" value="1"/>
</dbReference>